<dbReference type="Gene3D" id="3.30.1490.20">
    <property type="entry name" value="ATP-grasp fold, A domain"/>
    <property type="match status" value="1"/>
</dbReference>
<gene>
    <name evidence="7" type="ORF">ACFPM3_01995</name>
</gene>
<reference evidence="8" key="1">
    <citation type="journal article" date="2019" name="Int. J. Syst. Evol. Microbiol.">
        <title>The Global Catalogue of Microorganisms (GCM) 10K type strain sequencing project: providing services to taxonomists for standard genome sequencing and annotation.</title>
        <authorList>
            <consortium name="The Broad Institute Genomics Platform"/>
            <consortium name="The Broad Institute Genome Sequencing Center for Infectious Disease"/>
            <person name="Wu L."/>
            <person name="Ma J."/>
        </authorList>
    </citation>
    <scope>NUCLEOTIDE SEQUENCE [LARGE SCALE GENOMIC DNA]</scope>
    <source>
        <strain evidence="8">CGMCC 4.1648</strain>
    </source>
</reference>
<evidence type="ECO:0000256" key="3">
    <source>
        <dbReference type="ARBA" id="ARBA00022755"/>
    </source>
</evidence>
<evidence type="ECO:0000313" key="7">
    <source>
        <dbReference type="EMBL" id="MFC5020921.1"/>
    </source>
</evidence>
<accession>A0ABV9X767</accession>
<dbReference type="PROSITE" id="PS50975">
    <property type="entry name" value="ATP_GRASP"/>
    <property type="match status" value="1"/>
</dbReference>
<dbReference type="PANTHER" id="PTHR43585:SF2">
    <property type="entry name" value="ATP-GRASP ENZYME FSQD"/>
    <property type="match status" value="1"/>
</dbReference>
<keyword evidence="1" id="KW-0436">Ligase</keyword>
<keyword evidence="2 5" id="KW-0547">Nucleotide-binding</keyword>
<keyword evidence="8" id="KW-1185">Reference proteome</keyword>
<keyword evidence="4 5" id="KW-0067">ATP-binding</keyword>
<evidence type="ECO:0000256" key="4">
    <source>
        <dbReference type="ARBA" id="ARBA00022840"/>
    </source>
</evidence>
<evidence type="ECO:0000259" key="6">
    <source>
        <dbReference type="PROSITE" id="PS50975"/>
    </source>
</evidence>
<sequence>MKRVLLINTSAEPAARLLQERAGIELSVITTPGYRHFYRDDTDVTLVDSVEDLTQVRLAALDIRRRNPFDHVVSPSELSLQAGGYVRSYFGVGGPGYEEANAFSNKHVMKQRIAAAGLPVARFRQIGGFTEAIDAARDLGWPVVVKPAIGGGSEDVFVLRDEDHVRELATAETTRQLRESPYPMLAEEFVDIEAEFHCDAVTTGGDVHFAAVSRYFEPVLKSVGGLVGSYTLPDDDPDATVVRDLHTAVVKALGLTDGVTHLEILQTSRGPLVGEIACRPGGGGIAEQLLHQYGVDIWMEFLATSLDDPLTCTPVHRGDHMIQYMLPRPLGTITRISSAEELMRIPGVVHADVRAAVGDRTEGVVHSATFAGVVLVRAGSPREVHERIEELTKTYEIVVTDGEGRP</sequence>
<dbReference type="InterPro" id="IPR052032">
    <property type="entry name" value="ATP-dep_AA_Ligase"/>
</dbReference>
<dbReference type="SUPFAM" id="SSF56059">
    <property type="entry name" value="Glutathione synthetase ATP-binding domain-like"/>
    <property type="match status" value="1"/>
</dbReference>
<name>A0ABV9X767_9ACTN</name>
<dbReference type="InterPro" id="IPR003135">
    <property type="entry name" value="ATP-grasp_carboxylate-amine"/>
</dbReference>
<evidence type="ECO:0000313" key="8">
    <source>
        <dbReference type="Proteomes" id="UP001595829"/>
    </source>
</evidence>
<dbReference type="EMBL" id="JBHSJD010000001">
    <property type="protein sequence ID" value="MFC5020921.1"/>
    <property type="molecule type" value="Genomic_DNA"/>
</dbReference>
<dbReference type="Gene3D" id="3.30.470.20">
    <property type="entry name" value="ATP-grasp fold, B domain"/>
    <property type="match status" value="1"/>
</dbReference>
<proteinExistence type="predicted"/>
<dbReference type="RefSeq" id="WP_345691944.1">
    <property type="nucleotide sequence ID" value="NZ_BAABIT010000001.1"/>
</dbReference>
<protein>
    <recommendedName>
        <fullName evidence="6">ATP-grasp domain-containing protein</fullName>
    </recommendedName>
</protein>
<feature type="domain" description="ATP-grasp" evidence="6">
    <location>
        <begin position="110"/>
        <end position="306"/>
    </location>
</feature>
<keyword evidence="3" id="KW-0658">Purine biosynthesis</keyword>
<evidence type="ECO:0000256" key="1">
    <source>
        <dbReference type="ARBA" id="ARBA00022598"/>
    </source>
</evidence>
<evidence type="ECO:0000256" key="2">
    <source>
        <dbReference type="ARBA" id="ARBA00022741"/>
    </source>
</evidence>
<dbReference type="Pfam" id="PF02222">
    <property type="entry name" value="ATP-grasp"/>
    <property type="match status" value="1"/>
</dbReference>
<dbReference type="Gene3D" id="3.40.50.20">
    <property type="match status" value="1"/>
</dbReference>
<evidence type="ECO:0000256" key="5">
    <source>
        <dbReference type="PROSITE-ProRule" id="PRU00409"/>
    </source>
</evidence>
<dbReference type="InterPro" id="IPR040570">
    <property type="entry name" value="LAL_C2"/>
</dbReference>
<dbReference type="Pfam" id="PF18603">
    <property type="entry name" value="LAL_C2"/>
    <property type="match status" value="1"/>
</dbReference>
<organism evidence="7 8">
    <name type="scientific">Streptomyces coeruleoprunus</name>
    <dbReference type="NCBI Taxonomy" id="285563"/>
    <lineage>
        <taxon>Bacteria</taxon>
        <taxon>Bacillati</taxon>
        <taxon>Actinomycetota</taxon>
        <taxon>Actinomycetes</taxon>
        <taxon>Kitasatosporales</taxon>
        <taxon>Streptomycetaceae</taxon>
        <taxon>Streptomyces</taxon>
    </lineage>
</organism>
<dbReference type="InterPro" id="IPR013815">
    <property type="entry name" value="ATP_grasp_subdomain_1"/>
</dbReference>
<comment type="caution">
    <text evidence="7">The sequence shown here is derived from an EMBL/GenBank/DDBJ whole genome shotgun (WGS) entry which is preliminary data.</text>
</comment>
<dbReference type="InterPro" id="IPR011761">
    <property type="entry name" value="ATP-grasp"/>
</dbReference>
<dbReference type="PANTHER" id="PTHR43585">
    <property type="entry name" value="FUMIPYRROLE BIOSYNTHESIS PROTEIN C"/>
    <property type="match status" value="1"/>
</dbReference>
<dbReference type="Proteomes" id="UP001595829">
    <property type="component" value="Unassembled WGS sequence"/>
</dbReference>